<dbReference type="PIRSF" id="PIRSF007663">
    <property type="entry name" value="UCP007663"/>
    <property type="match status" value="1"/>
</dbReference>
<evidence type="ECO:0000313" key="4">
    <source>
        <dbReference type="EMBL" id="AOH85502.1"/>
    </source>
</evidence>
<evidence type="ECO:0000259" key="3">
    <source>
        <dbReference type="Pfam" id="PF22124"/>
    </source>
</evidence>
<dbReference type="InterPro" id="IPR016518">
    <property type="entry name" value="Alpha-L-fucosidase"/>
</dbReference>
<name>A0A1B3ZDK1_9SPHN</name>
<dbReference type="Pfam" id="PF21307">
    <property type="entry name" value="Glyco_hydro_95_C"/>
    <property type="match status" value="1"/>
</dbReference>
<gene>
    <name evidence="4" type="ORF">AWL63_17730</name>
</gene>
<dbReference type="OrthoDB" id="9802600at2"/>
<dbReference type="InterPro" id="IPR012341">
    <property type="entry name" value="6hp_glycosidase-like_sf"/>
</dbReference>
<dbReference type="PANTHER" id="PTHR31084:SF0">
    <property type="entry name" value="ALPHA-L-FUCOSIDASE 2"/>
    <property type="match status" value="1"/>
</dbReference>
<dbReference type="Gene3D" id="1.50.10.10">
    <property type="match status" value="1"/>
</dbReference>
<dbReference type="PROSITE" id="PS51318">
    <property type="entry name" value="TAT"/>
    <property type="match status" value="1"/>
</dbReference>
<dbReference type="InterPro" id="IPR027414">
    <property type="entry name" value="GH95_N_dom"/>
</dbReference>
<keyword evidence="5" id="KW-1185">Reference proteome</keyword>
<organism evidence="4 5">
    <name type="scientific">Sphingomonas panacis</name>
    <dbReference type="NCBI Taxonomy" id="1560345"/>
    <lineage>
        <taxon>Bacteria</taxon>
        <taxon>Pseudomonadati</taxon>
        <taxon>Pseudomonadota</taxon>
        <taxon>Alphaproteobacteria</taxon>
        <taxon>Sphingomonadales</taxon>
        <taxon>Sphingomonadaceae</taxon>
        <taxon>Sphingomonas</taxon>
    </lineage>
</organism>
<dbReference type="GO" id="GO:0005975">
    <property type="term" value="P:carbohydrate metabolic process"/>
    <property type="evidence" value="ECO:0007669"/>
    <property type="project" value="InterPro"/>
</dbReference>
<keyword evidence="4" id="KW-0378">Hydrolase</keyword>
<feature type="domain" description="Glycosyl hydrolase family 95 N-terminal" evidence="1">
    <location>
        <begin position="47"/>
        <end position="285"/>
    </location>
</feature>
<evidence type="ECO:0000259" key="1">
    <source>
        <dbReference type="Pfam" id="PF14498"/>
    </source>
</evidence>
<dbReference type="GO" id="GO:0004560">
    <property type="term" value="F:alpha-L-fucosidase activity"/>
    <property type="evidence" value="ECO:0007669"/>
    <property type="project" value="InterPro"/>
</dbReference>
<dbReference type="Pfam" id="PF22124">
    <property type="entry name" value="Glyco_hydro_95_cat"/>
    <property type="match status" value="1"/>
</dbReference>
<dbReference type="InterPro" id="IPR006311">
    <property type="entry name" value="TAT_signal"/>
</dbReference>
<accession>A0A1B3ZDK1</accession>
<dbReference type="AlphaFoldDB" id="A0A1B3ZDK1"/>
<dbReference type="RefSeq" id="WP_069206035.1">
    <property type="nucleotide sequence ID" value="NZ_CP014168.1"/>
</dbReference>
<dbReference type="EMBL" id="CP014168">
    <property type="protein sequence ID" value="AOH85502.1"/>
    <property type="molecule type" value="Genomic_DNA"/>
</dbReference>
<feature type="domain" description="Alpha fucosidase A-like C-terminal" evidence="2">
    <location>
        <begin position="709"/>
        <end position="769"/>
    </location>
</feature>
<proteinExistence type="predicted"/>
<reference evidence="4 5" key="1">
    <citation type="submission" date="2016-01" db="EMBL/GenBank/DDBJ databases">
        <title>Complete genome and mega plasmid sequence of Sphingomonas panacis DCY99 elicits systemic resistance in rice to Xanthomonas oryzae.</title>
        <authorList>
            <person name="Kim Y.J."/>
            <person name="Yang D.C."/>
            <person name="Sing P."/>
        </authorList>
    </citation>
    <scope>NUCLEOTIDE SEQUENCE [LARGE SCALE GENOMIC DNA]</scope>
    <source>
        <strain evidence="4 5">DCY99</strain>
    </source>
</reference>
<feature type="domain" description="Glycosyl hydrolase family 95 catalytic" evidence="3">
    <location>
        <begin position="310"/>
        <end position="707"/>
    </location>
</feature>
<dbReference type="InterPro" id="IPR049053">
    <property type="entry name" value="AFCA-like_C"/>
</dbReference>
<dbReference type="PANTHER" id="PTHR31084">
    <property type="entry name" value="ALPHA-L-FUCOSIDASE 2"/>
    <property type="match status" value="1"/>
</dbReference>
<dbReference type="STRING" id="1560345.AWL63_17730"/>
<protein>
    <submittedName>
        <fullName evidence="4">Alpha/beta hydrolase</fullName>
    </submittedName>
</protein>
<dbReference type="Proteomes" id="UP000094256">
    <property type="component" value="Chromosome"/>
</dbReference>
<evidence type="ECO:0000259" key="2">
    <source>
        <dbReference type="Pfam" id="PF21307"/>
    </source>
</evidence>
<dbReference type="KEGG" id="span:AWL63_17730"/>
<dbReference type="InterPro" id="IPR054363">
    <property type="entry name" value="GH95_cat"/>
</dbReference>
<dbReference type="SUPFAM" id="SSF48208">
    <property type="entry name" value="Six-hairpin glycosidases"/>
    <property type="match status" value="1"/>
</dbReference>
<evidence type="ECO:0000313" key="5">
    <source>
        <dbReference type="Proteomes" id="UP000094256"/>
    </source>
</evidence>
<sequence>MIDESGAVTRREAVALALASGGAGVVVAGLPSAAAATPAQAASETLLWYTRPAAVWTEALPVGNGRIGAMVFGGIGAERLQLNESSLWGGGPYDPVNPQARASLPEVRRLIFAGRYAEAEAYAQAHVMAMPLKQTKYKSVGDLAITMPGVTDAQAKDYRRALDLDAAEAVTRFTHDGVRFTRTVVASAIDQVIAVRIAADTPGKVSLRLALTTGMKESSVVVEGRNTIVLSGRNEPDEGIPAALRFAARVRVLAQGGTVAADGAALTVSHADSVTVLIAMATSYRRFDDVGGDPDAITRAQIAAASGRSFARIAADTSADHRRLFRRVAIDLGATPGRALPTDQRIAAAVTQDDPGLAALYYHYGRYLLIGSSRPGGQAANLQGLWNESNNPPWGSKYTININTEMNYWPAETTNLAECVEPLVRLVRDLSVTGGRTAREMYGARGWVAHHNTDLWRATAPIDGAPYGLWPLGGAWLCTHLWEHYDFHRDAAFLASVYPLMRGACLFFLDTLQVDPASGHLVTNPSLSPENPHGHGASLIFGPTMDMEILRDLFDQTIAAAKILGTDAALAGEIAAARAKLLPLKIGSAGQLQEWPFDWDMGAEDIHHRHVSHLYGLFPSDQIDLDRTPALAAAAKRSLEIRGDRATGWATAWRINLWARLRDGDHAHEILRFLLGPERTYPNLFDAHPPFQIDGNFGGTSGMTEMLLQSQGGVIRLLPALPKAWPSGSVRGLCARGGYTLDIAWRDGALASATIVATRAGPATVRYGGVSQRIELVPGRPVELTRARFRAA</sequence>
<dbReference type="Pfam" id="PF14498">
    <property type="entry name" value="Glyco_hyd_65N_2"/>
    <property type="match status" value="1"/>
</dbReference>
<dbReference type="InterPro" id="IPR008928">
    <property type="entry name" value="6-hairpin_glycosidase_sf"/>
</dbReference>